<evidence type="ECO:0000313" key="2">
    <source>
        <dbReference type="EMBL" id="ADU45017.1"/>
    </source>
</evidence>
<organism evidence="2 3">
    <name type="scientific">Rhodopseudomonas palustris (strain DX-1)</name>
    <dbReference type="NCBI Taxonomy" id="652103"/>
    <lineage>
        <taxon>Bacteria</taxon>
        <taxon>Pseudomonadati</taxon>
        <taxon>Pseudomonadota</taxon>
        <taxon>Alphaproteobacteria</taxon>
        <taxon>Hyphomicrobiales</taxon>
        <taxon>Nitrobacteraceae</taxon>
        <taxon>Rhodopseudomonas</taxon>
    </lineage>
</organism>
<dbReference type="KEGG" id="rpx:Rpdx1_3447"/>
<name>E6VCU8_RHOPX</name>
<dbReference type="OrthoDB" id="7271438at2"/>
<proteinExistence type="predicted"/>
<dbReference type="EMBL" id="CP002418">
    <property type="protein sequence ID" value="ADU45017.1"/>
    <property type="molecule type" value="Genomic_DNA"/>
</dbReference>
<sequence length="101" mass="10419">MQSKITGQFSTRREAELAVERLVQELGVERSAVSVQPRGAANSAGTRLAGADVESGHPGLEKHGEAELNDVIEVAIDCSHADAAKVEAAMTGAGARAVATH</sequence>
<feature type="region of interest" description="Disordered" evidence="1">
    <location>
        <begin position="36"/>
        <end position="65"/>
    </location>
</feature>
<dbReference type="Proteomes" id="UP000001402">
    <property type="component" value="Chromosome"/>
</dbReference>
<accession>E6VCU8</accession>
<evidence type="ECO:0000313" key="3">
    <source>
        <dbReference type="Proteomes" id="UP000001402"/>
    </source>
</evidence>
<evidence type="ECO:0000256" key="1">
    <source>
        <dbReference type="SAM" id="MobiDB-lite"/>
    </source>
</evidence>
<dbReference type="HOGENOM" id="CLU_179046_0_0_5"/>
<dbReference type="AlphaFoldDB" id="E6VCU8"/>
<gene>
    <name evidence="2" type="ordered locus">Rpdx1_3447</name>
</gene>
<dbReference type="eggNOG" id="ENOG5033AC7">
    <property type="taxonomic scope" value="Bacteria"/>
</dbReference>
<dbReference type="BioCyc" id="RPAL652103:RPDX1_RS17010-MONOMER"/>
<reference evidence="2" key="1">
    <citation type="submission" date="2010-12" db="EMBL/GenBank/DDBJ databases">
        <title>Complete sequence of Rhodopseudomonas palustris DX-1.</title>
        <authorList>
            <consortium name="US DOE Joint Genome Institute"/>
            <person name="Lucas S."/>
            <person name="Copeland A."/>
            <person name="Lapidus A."/>
            <person name="Cheng J.-F."/>
            <person name="Goodwin L."/>
            <person name="Pitluck S."/>
            <person name="Misra M."/>
            <person name="Chertkov O."/>
            <person name="Detter J.C."/>
            <person name="Han C."/>
            <person name="Tapia R."/>
            <person name="Land M."/>
            <person name="Hauser L."/>
            <person name="Kyrpides N."/>
            <person name="Ivanova N."/>
            <person name="Ovchinnikova G."/>
            <person name="Logan B."/>
            <person name="Oda Y."/>
            <person name="Harwood C."/>
            <person name="Woyke T."/>
        </authorList>
    </citation>
    <scope>NUCLEOTIDE SEQUENCE [LARGE SCALE GENOMIC DNA]</scope>
    <source>
        <strain evidence="2">DX-1</strain>
    </source>
</reference>
<protein>
    <submittedName>
        <fullName evidence="2">Uncharacterized protein</fullName>
    </submittedName>
</protein>